<sequence length="209" mass="20643">MKLAPLRLATVAAFALAPLLALGTTASAAVQTINYQVRASAFGQTAELVLNQDIDSNAPASVAAGGAVTVTIDPAPNTVPAEGGGYEIREIKNIALKMPVPANSTFVSATATGGSGLGSTPPTVGLEGSDVVLKIAGPLKGGAAFELPTVTINLTAGSSGTIESKLGGTSYDAPGLTFTTVITAFGFPVDAATVAYPNPSPVLTSTTIG</sequence>
<dbReference type="OrthoDB" id="3820986at2"/>
<dbReference type="RefSeq" id="WP_033382699.1">
    <property type="nucleotide sequence ID" value="NZ_FWXV01000016.1"/>
</dbReference>
<feature type="chain" id="PRO_5010986294" evidence="1">
    <location>
        <begin position="29"/>
        <end position="209"/>
    </location>
</feature>
<keyword evidence="3" id="KW-1185">Reference proteome</keyword>
<keyword evidence="1" id="KW-0732">Signal</keyword>
<name>A0A1Y5YBB9_KIBAR</name>
<evidence type="ECO:0000313" key="2">
    <source>
        <dbReference type="EMBL" id="SMD26652.1"/>
    </source>
</evidence>
<dbReference type="Proteomes" id="UP000192674">
    <property type="component" value="Unassembled WGS sequence"/>
</dbReference>
<protein>
    <submittedName>
        <fullName evidence="2">Dehydratase</fullName>
    </submittedName>
</protein>
<feature type="signal peptide" evidence="1">
    <location>
        <begin position="1"/>
        <end position="28"/>
    </location>
</feature>
<organism evidence="2 3">
    <name type="scientific">Kibdelosporangium aridum</name>
    <dbReference type="NCBI Taxonomy" id="2030"/>
    <lineage>
        <taxon>Bacteria</taxon>
        <taxon>Bacillati</taxon>
        <taxon>Actinomycetota</taxon>
        <taxon>Actinomycetes</taxon>
        <taxon>Pseudonocardiales</taxon>
        <taxon>Pseudonocardiaceae</taxon>
        <taxon>Kibdelosporangium</taxon>
    </lineage>
</organism>
<dbReference type="AlphaFoldDB" id="A0A1Y5YBB9"/>
<evidence type="ECO:0000313" key="3">
    <source>
        <dbReference type="Proteomes" id="UP000192674"/>
    </source>
</evidence>
<dbReference type="EMBL" id="FWXV01000016">
    <property type="protein sequence ID" value="SMD26652.1"/>
    <property type="molecule type" value="Genomic_DNA"/>
</dbReference>
<accession>A0A1Y5YBB9</accession>
<evidence type="ECO:0000256" key="1">
    <source>
        <dbReference type="SAM" id="SignalP"/>
    </source>
</evidence>
<gene>
    <name evidence="2" type="ORF">SAMN05661093_10236</name>
</gene>
<proteinExistence type="predicted"/>
<reference evidence="2 3" key="1">
    <citation type="submission" date="2017-04" db="EMBL/GenBank/DDBJ databases">
        <authorList>
            <person name="Afonso C.L."/>
            <person name="Miller P.J."/>
            <person name="Scott M.A."/>
            <person name="Spackman E."/>
            <person name="Goraichik I."/>
            <person name="Dimitrov K.M."/>
            <person name="Suarez D.L."/>
            <person name="Swayne D.E."/>
        </authorList>
    </citation>
    <scope>NUCLEOTIDE SEQUENCE [LARGE SCALE GENOMIC DNA]</scope>
    <source>
        <strain evidence="2 3">DSM 43828</strain>
    </source>
</reference>